<name>A0AA85KQN4_TRIRE</name>
<dbReference type="AlphaFoldDB" id="A0AA85KQN4"/>
<evidence type="ECO:0000313" key="2">
    <source>
        <dbReference type="WBParaSite" id="TREG1_96300.1"/>
    </source>
</evidence>
<sequence length="86" mass="9624">MLNPRLVNQLANFLADSKPALKGRVGRKTSNPTPLNLSNRWRNFSTQNALQQPVGNAFFTDMKDTRPPPASGIIKIYSLVNLFPEK</sequence>
<organism evidence="1 2">
    <name type="scientific">Trichobilharzia regenti</name>
    <name type="common">Nasal bird schistosome</name>
    <dbReference type="NCBI Taxonomy" id="157069"/>
    <lineage>
        <taxon>Eukaryota</taxon>
        <taxon>Metazoa</taxon>
        <taxon>Spiralia</taxon>
        <taxon>Lophotrochozoa</taxon>
        <taxon>Platyhelminthes</taxon>
        <taxon>Trematoda</taxon>
        <taxon>Digenea</taxon>
        <taxon>Strigeidida</taxon>
        <taxon>Schistosomatoidea</taxon>
        <taxon>Schistosomatidae</taxon>
        <taxon>Trichobilharzia</taxon>
    </lineage>
</organism>
<evidence type="ECO:0000313" key="1">
    <source>
        <dbReference type="Proteomes" id="UP000050795"/>
    </source>
</evidence>
<keyword evidence="1" id="KW-1185">Reference proteome</keyword>
<reference evidence="1" key="1">
    <citation type="submission" date="2022-06" db="EMBL/GenBank/DDBJ databases">
        <authorList>
            <person name="Berger JAMES D."/>
            <person name="Berger JAMES D."/>
        </authorList>
    </citation>
    <scope>NUCLEOTIDE SEQUENCE [LARGE SCALE GENOMIC DNA]</scope>
</reference>
<protein>
    <submittedName>
        <fullName evidence="2">Uncharacterized protein</fullName>
    </submittedName>
</protein>
<dbReference type="WBParaSite" id="TREG1_96300.1">
    <property type="protein sequence ID" value="TREG1_96300.1"/>
    <property type="gene ID" value="TREG1_96300"/>
</dbReference>
<reference evidence="2" key="2">
    <citation type="submission" date="2023-11" db="UniProtKB">
        <authorList>
            <consortium name="WormBaseParasite"/>
        </authorList>
    </citation>
    <scope>IDENTIFICATION</scope>
</reference>
<dbReference type="Proteomes" id="UP000050795">
    <property type="component" value="Unassembled WGS sequence"/>
</dbReference>
<accession>A0AA85KQN4</accession>
<proteinExistence type="predicted"/>